<dbReference type="AlphaFoldDB" id="A0A0E9TF88"/>
<sequence>MKYHHWEVYLHIKKILFEMPHICCVHFYNEKIIFKKLKKIKRPAIQTTAPKRDG</sequence>
<accession>A0A0E9TF88</accession>
<protein>
    <submittedName>
        <fullName evidence="1">Uncharacterized protein</fullName>
    </submittedName>
</protein>
<name>A0A0E9TF88_ANGAN</name>
<evidence type="ECO:0000313" key="1">
    <source>
        <dbReference type="EMBL" id="JAH52319.1"/>
    </source>
</evidence>
<reference evidence="1" key="1">
    <citation type="submission" date="2014-11" db="EMBL/GenBank/DDBJ databases">
        <authorList>
            <person name="Amaro Gonzalez C."/>
        </authorList>
    </citation>
    <scope>NUCLEOTIDE SEQUENCE</scope>
</reference>
<dbReference type="EMBL" id="GBXM01056258">
    <property type="protein sequence ID" value="JAH52319.1"/>
    <property type="molecule type" value="Transcribed_RNA"/>
</dbReference>
<organism evidence="1">
    <name type="scientific">Anguilla anguilla</name>
    <name type="common">European freshwater eel</name>
    <name type="synonym">Muraena anguilla</name>
    <dbReference type="NCBI Taxonomy" id="7936"/>
    <lineage>
        <taxon>Eukaryota</taxon>
        <taxon>Metazoa</taxon>
        <taxon>Chordata</taxon>
        <taxon>Craniata</taxon>
        <taxon>Vertebrata</taxon>
        <taxon>Euteleostomi</taxon>
        <taxon>Actinopterygii</taxon>
        <taxon>Neopterygii</taxon>
        <taxon>Teleostei</taxon>
        <taxon>Anguilliformes</taxon>
        <taxon>Anguillidae</taxon>
        <taxon>Anguilla</taxon>
    </lineage>
</organism>
<proteinExistence type="predicted"/>
<reference evidence="1" key="2">
    <citation type="journal article" date="2015" name="Fish Shellfish Immunol.">
        <title>Early steps in the European eel (Anguilla anguilla)-Vibrio vulnificus interaction in the gills: Role of the RtxA13 toxin.</title>
        <authorList>
            <person name="Callol A."/>
            <person name="Pajuelo D."/>
            <person name="Ebbesson L."/>
            <person name="Teles M."/>
            <person name="MacKenzie S."/>
            <person name="Amaro C."/>
        </authorList>
    </citation>
    <scope>NUCLEOTIDE SEQUENCE</scope>
</reference>